<comment type="caution">
    <text evidence="1">The sequence shown here is derived from an EMBL/GenBank/DDBJ whole genome shotgun (WGS) entry which is preliminary data.</text>
</comment>
<reference evidence="1 2" key="1">
    <citation type="journal article" date="2006" name="Science">
        <title>The genome of black cottonwood, Populus trichocarpa (Torr. &amp; Gray).</title>
        <authorList>
            <person name="Tuskan G.A."/>
            <person name="Difazio S."/>
            <person name="Jansson S."/>
            <person name="Bohlmann J."/>
            <person name="Grigoriev I."/>
            <person name="Hellsten U."/>
            <person name="Putnam N."/>
            <person name="Ralph S."/>
            <person name="Rombauts S."/>
            <person name="Salamov A."/>
            <person name="Schein J."/>
            <person name="Sterck L."/>
            <person name="Aerts A."/>
            <person name="Bhalerao R.R."/>
            <person name="Bhalerao R.P."/>
            <person name="Blaudez D."/>
            <person name="Boerjan W."/>
            <person name="Brun A."/>
            <person name="Brunner A."/>
            <person name="Busov V."/>
            <person name="Campbell M."/>
            <person name="Carlson J."/>
            <person name="Chalot M."/>
            <person name="Chapman J."/>
            <person name="Chen G.L."/>
            <person name="Cooper D."/>
            <person name="Coutinho P.M."/>
            <person name="Couturier J."/>
            <person name="Covert S."/>
            <person name="Cronk Q."/>
            <person name="Cunningham R."/>
            <person name="Davis J."/>
            <person name="Degroeve S."/>
            <person name="Dejardin A."/>
            <person name="Depamphilis C."/>
            <person name="Detter J."/>
            <person name="Dirks B."/>
            <person name="Dubchak I."/>
            <person name="Duplessis S."/>
            <person name="Ehlting J."/>
            <person name="Ellis B."/>
            <person name="Gendler K."/>
            <person name="Goodstein D."/>
            <person name="Gribskov M."/>
            <person name="Grimwood J."/>
            <person name="Groover A."/>
            <person name="Gunter L."/>
            <person name="Hamberger B."/>
            <person name="Heinze B."/>
            <person name="Helariutta Y."/>
            <person name="Henrissat B."/>
            <person name="Holligan D."/>
            <person name="Holt R."/>
            <person name="Huang W."/>
            <person name="Islam-Faridi N."/>
            <person name="Jones S."/>
            <person name="Jones-Rhoades M."/>
            <person name="Jorgensen R."/>
            <person name="Joshi C."/>
            <person name="Kangasjarvi J."/>
            <person name="Karlsson J."/>
            <person name="Kelleher C."/>
            <person name="Kirkpatrick R."/>
            <person name="Kirst M."/>
            <person name="Kohler A."/>
            <person name="Kalluri U."/>
            <person name="Larimer F."/>
            <person name="Leebens-Mack J."/>
            <person name="Leple J.C."/>
            <person name="Locascio P."/>
            <person name="Lou Y."/>
            <person name="Lucas S."/>
            <person name="Martin F."/>
            <person name="Montanini B."/>
            <person name="Napoli C."/>
            <person name="Nelson D.R."/>
            <person name="Nelson C."/>
            <person name="Nieminen K."/>
            <person name="Nilsson O."/>
            <person name="Pereda V."/>
            <person name="Peter G."/>
            <person name="Philippe R."/>
            <person name="Pilate G."/>
            <person name="Poliakov A."/>
            <person name="Razumovskaya J."/>
            <person name="Richardson P."/>
            <person name="Rinaldi C."/>
            <person name="Ritland K."/>
            <person name="Rouze P."/>
            <person name="Ryaboy D."/>
            <person name="Schmutz J."/>
            <person name="Schrader J."/>
            <person name="Segerman B."/>
            <person name="Shin H."/>
            <person name="Siddiqui A."/>
            <person name="Sterky F."/>
            <person name="Terry A."/>
            <person name="Tsai C.J."/>
            <person name="Uberbacher E."/>
            <person name="Unneberg P."/>
            <person name="Vahala J."/>
            <person name="Wall K."/>
            <person name="Wessler S."/>
            <person name="Yang G."/>
            <person name="Yin T."/>
            <person name="Douglas C."/>
            <person name="Marra M."/>
            <person name="Sandberg G."/>
            <person name="Van de Peer Y."/>
            <person name="Rokhsar D."/>
        </authorList>
    </citation>
    <scope>NUCLEOTIDE SEQUENCE [LARGE SCALE GENOMIC DNA]</scope>
    <source>
        <strain evidence="2">cv. Nisqually</strain>
    </source>
</reference>
<name>A0ACC0SNF3_POPTR</name>
<sequence>MNMRDLESLLGSEGNIFKYLLSTDVSANKNTYPALVILLKHSYSEHVSYTESNFSMAFSYIAASEEAMENSLVSGFAEACGQDFGISNVAFSESCSVEGENFQKLANLHAINDYLASRIEKRPSGHTDLVVLC</sequence>
<proteinExistence type="predicted"/>
<protein>
    <submittedName>
        <fullName evidence="1">Uncharacterized protein</fullName>
    </submittedName>
</protein>
<keyword evidence="2" id="KW-1185">Reference proteome</keyword>
<organism evidence="1 2">
    <name type="scientific">Populus trichocarpa</name>
    <name type="common">Western balsam poplar</name>
    <name type="synonym">Populus balsamifera subsp. trichocarpa</name>
    <dbReference type="NCBI Taxonomy" id="3694"/>
    <lineage>
        <taxon>Eukaryota</taxon>
        <taxon>Viridiplantae</taxon>
        <taxon>Streptophyta</taxon>
        <taxon>Embryophyta</taxon>
        <taxon>Tracheophyta</taxon>
        <taxon>Spermatophyta</taxon>
        <taxon>Magnoliopsida</taxon>
        <taxon>eudicotyledons</taxon>
        <taxon>Gunneridae</taxon>
        <taxon>Pentapetalae</taxon>
        <taxon>rosids</taxon>
        <taxon>fabids</taxon>
        <taxon>Malpighiales</taxon>
        <taxon>Salicaceae</taxon>
        <taxon>Saliceae</taxon>
        <taxon>Populus</taxon>
    </lineage>
</organism>
<dbReference type="Proteomes" id="UP000006729">
    <property type="component" value="Chromosome 8"/>
</dbReference>
<evidence type="ECO:0000313" key="2">
    <source>
        <dbReference type="Proteomes" id="UP000006729"/>
    </source>
</evidence>
<evidence type="ECO:0000313" key="1">
    <source>
        <dbReference type="EMBL" id="KAI9390746.1"/>
    </source>
</evidence>
<dbReference type="EMBL" id="CM009297">
    <property type="protein sequence ID" value="KAI9390746.1"/>
    <property type="molecule type" value="Genomic_DNA"/>
</dbReference>
<gene>
    <name evidence="1" type="ORF">POPTR_008G223987v4</name>
</gene>
<accession>A0ACC0SNF3</accession>